<evidence type="ECO:0000313" key="2">
    <source>
        <dbReference type="EMBL" id="ASC71887.1"/>
    </source>
</evidence>
<organism evidence="2 3">
    <name type="scientific">Halomicronema hongdechloris C2206</name>
    <dbReference type="NCBI Taxonomy" id="1641165"/>
    <lineage>
        <taxon>Bacteria</taxon>
        <taxon>Bacillati</taxon>
        <taxon>Cyanobacteriota</taxon>
        <taxon>Cyanophyceae</taxon>
        <taxon>Nodosilineales</taxon>
        <taxon>Nodosilineaceae</taxon>
        <taxon>Halomicronema</taxon>
    </lineage>
</organism>
<accession>A0A1Z3HNZ7</accession>
<feature type="compositionally biased region" description="Polar residues" evidence="1">
    <location>
        <begin position="440"/>
        <end position="457"/>
    </location>
</feature>
<name>A0A1Z3HNZ7_9CYAN</name>
<dbReference type="STRING" id="1641165.XM38_08405"/>
<feature type="region of interest" description="Disordered" evidence="1">
    <location>
        <begin position="440"/>
        <end position="466"/>
    </location>
</feature>
<gene>
    <name evidence="2" type="ORF">XM38_028410</name>
</gene>
<proteinExistence type="predicted"/>
<evidence type="ECO:0000313" key="3">
    <source>
        <dbReference type="Proteomes" id="UP000191901"/>
    </source>
</evidence>
<feature type="compositionally biased region" description="Pro residues" evidence="1">
    <location>
        <begin position="950"/>
        <end position="959"/>
    </location>
</feature>
<feature type="region of interest" description="Disordered" evidence="1">
    <location>
        <begin position="948"/>
        <end position="968"/>
    </location>
</feature>
<sequence>MTQFDDTCRQLHQTRQQQENTRLNLFVAREQLAKNQRSQQRLDRYFNPQNPQHQARQRRLQAQQAKTEATISQLESGLGESVRMAERLTAEFLPFTDPRDNLRFKSTDYPVLLFPLRLETRFKSVEVPGATQVEQLWVRVYPDECLVDTFEAVLSESELVSVQKFWVDWAKAGGEEAEQRGAWRSLVAGFGAGRAAWLIQQYRPDLGTPFPQKTDFDVVLVISTESPLPPEEKPAVEAFWIAWWRAAGDAAAEQTAVETLAAAIGIEQAAVMRTDYVPANLADEPPSPLTRPQARVAVAWLEFPDQEQMATQQQPWSQPPRVTVLPERLVLLGYRRGERVLEQLGNPISMPLIAGPDPLADEADQLRLENGDVVVSDAMRWMVDFDRAVEVGMGFRVDLSPEDLNLGFDQLLVLGVRLSADASAGQEMLETLFQHHETGNSGFSLVPQGTPTNNTEGAGSGFSEREDADDTYDLVFKPDPLTHDPDLRSRRDGQWLADLLGIRLNTFDRTPCARGRDQCEARAMNTVLWPGTWGYLMESMMAPVFDASTIEKTRWFFTNFVSARGILPAIRIGDQPYGILPTTVFSRVVWLRERRWPRPLGVPHPEGYRNYLIELHQLLETMRVDWQQQLSKVSYVGKGEESEESDPHQILLDVVGLHPSSVEYYQRYAESLEQLTNRLKLQGAWGHLLVALIALGYPQSGMDLLTRLGYEDTAIPEILEKFFLKQPDKLLGDLIDDQPLSEMNPIRAYTEDGRNYIRWLIDTAQTSFDALRKEEGFAQKPRALLYLMLRYALEQGYWDAGLRLFQTFELLSPAQLATARLDPSFVHVADRAFESSLEPTPNPLATSGKPVRLNQRSKSRYEYLYQTAPTITNNPDLVVADYIPQVISQLPATRYLYQQLEALKHLENTPTARLERLLAEHVDLCTYRLDAWRWGLLNYQLLGMRYGNRPTPPSTPSPPDDGSDDDIDDDIDVERLAVAGDRSPARQGLYLGAFGIVERVKSENKRLTPVKSDELGEELDTIFNPPEAEDLPPLMRDNTNGGFIHAPSLNHAIAAAILRNGYIANATPGNPDLLKVNLSSERVRLALGIIEGIRNGQTLGALLGYQLERGLHDRHPEAEVDQFIFELRKAFPLVADRFRETRSEETDAIQAIEARNVINGYALVNQIKQSNIETYPFGKGSLPTTDITDEQKAVINTEVDRILDVHDAVADLVMAEGVYQAVQGNYGRVASNLDAYAKGTFPPEPEVVQTPRSGINLTHRMGLHFESGLNPAISPNALAITPRTHAEPAVNAWLNRLLPDPATVICKATYLNAANSTLTTDEVSQQQLGLQPLDLLYLVNPETNQAMTELDDQVVYHVLTTHNPRWDGDIQIQYVLKEPGRISFFEVGAMLGSLRSLILKSRPLNAADVALPTETRQETAEQVLLNENRLTPLVTQLGELVSHPNPGTDDLDALIADLDLWLPDPETHRSNILGAIDNWIDRVMALFVQAMKFSIPQAGIGFTYDWKKQQFGILRGKVDELVERWQDRLDRFNTLLTTDYPAATTDEERISLLRQAEGLVSTELTVPLPAIPEEYRMAAQAKGATFEAELNQLRAIQTSSNTALSQLLTDINARLPLDAFDYQKLEVAAVEEEILRFAGDLYDRMTLLRTELLRRQTTANDQISAALSLGAAPARVEGLTQAARTLLGEDFKIIPEFSLSEDQASEWNKAWGDRTLILSYLTDPEPAGVGLDFPVDEWLYGVARVREDAAHWERVMMLSRAFGTGEPELIPIQLPYREHDRWLAMPYPPDYEFEGDRLLYTAHYAIPFNPGANQCGLLLDEWTEVISTPEETTGITFNYDRPNAEPPQTMLLVASPHMDGAWQWNDLVDAIRETIEEARLRAVEPTQVDDTAYARFLPATISAVTFHPLTIMLNLALNNNVYRLINTEEDA</sequence>
<dbReference type="EMBL" id="CP021983">
    <property type="protein sequence ID" value="ASC71887.1"/>
    <property type="molecule type" value="Genomic_DNA"/>
</dbReference>
<dbReference type="KEGG" id="hhg:XM38_028410"/>
<dbReference type="RefSeq" id="WP_080807636.1">
    <property type="nucleotide sequence ID" value="NZ_CP021983.2"/>
</dbReference>
<reference evidence="2 3" key="1">
    <citation type="journal article" date="2016" name="Biochim. Biophys. Acta">
        <title>Characterization of red-shifted phycobilisomes isolated from the chlorophyll f-containing cyanobacterium Halomicronema hongdechloris.</title>
        <authorList>
            <person name="Li Y."/>
            <person name="Lin Y."/>
            <person name="Garvey C.J."/>
            <person name="Birch D."/>
            <person name="Corkery R.W."/>
            <person name="Loughlin P.C."/>
            <person name="Scheer H."/>
            <person name="Willows R.D."/>
            <person name="Chen M."/>
        </authorList>
    </citation>
    <scope>NUCLEOTIDE SEQUENCE [LARGE SCALE GENOMIC DNA]</scope>
    <source>
        <strain evidence="2 3">C2206</strain>
    </source>
</reference>
<protein>
    <submittedName>
        <fullName evidence="2">Uncharacterized protein</fullName>
    </submittedName>
</protein>
<dbReference type="Proteomes" id="UP000191901">
    <property type="component" value="Chromosome"/>
</dbReference>
<keyword evidence="3" id="KW-1185">Reference proteome</keyword>
<evidence type="ECO:0000256" key="1">
    <source>
        <dbReference type="SAM" id="MobiDB-lite"/>
    </source>
</evidence>
<dbReference type="OrthoDB" id="535885at2"/>